<proteinExistence type="predicted"/>
<organism evidence="1 2">
    <name type="scientific">Portunus trituberculatus</name>
    <name type="common">Swimming crab</name>
    <name type="synonym">Neptunus trituberculatus</name>
    <dbReference type="NCBI Taxonomy" id="210409"/>
    <lineage>
        <taxon>Eukaryota</taxon>
        <taxon>Metazoa</taxon>
        <taxon>Ecdysozoa</taxon>
        <taxon>Arthropoda</taxon>
        <taxon>Crustacea</taxon>
        <taxon>Multicrustacea</taxon>
        <taxon>Malacostraca</taxon>
        <taxon>Eumalacostraca</taxon>
        <taxon>Eucarida</taxon>
        <taxon>Decapoda</taxon>
        <taxon>Pleocyemata</taxon>
        <taxon>Brachyura</taxon>
        <taxon>Eubrachyura</taxon>
        <taxon>Portunoidea</taxon>
        <taxon>Portunidae</taxon>
        <taxon>Portuninae</taxon>
        <taxon>Portunus</taxon>
    </lineage>
</organism>
<reference evidence="1 2" key="1">
    <citation type="submission" date="2019-05" db="EMBL/GenBank/DDBJ databases">
        <title>Another draft genome of Portunus trituberculatus and its Hox gene families provides insights of decapod evolution.</title>
        <authorList>
            <person name="Jeong J.-H."/>
            <person name="Song I."/>
            <person name="Kim S."/>
            <person name="Choi T."/>
            <person name="Kim D."/>
            <person name="Ryu S."/>
            <person name="Kim W."/>
        </authorList>
    </citation>
    <scope>NUCLEOTIDE SEQUENCE [LARGE SCALE GENOMIC DNA]</scope>
    <source>
        <tissue evidence="1">Muscle</tissue>
    </source>
</reference>
<protein>
    <submittedName>
        <fullName evidence="1">Uncharacterized protein</fullName>
    </submittedName>
</protein>
<gene>
    <name evidence="1" type="ORF">E2C01_102338</name>
</gene>
<sequence>MGVGPKGSTMHLAPLPYPNPTHPYRFTFSATVMNVNGGALKRGTMVRKEGVDVAPLLLPLLLLLLGRGYIRVPATLRYHSALELSCYLIPSSKVNWRKLWCAGEALWDWSRGEGCSCCSRDGTWWLVGDG</sequence>
<comment type="caution">
    <text evidence="1">The sequence shown here is derived from an EMBL/GenBank/DDBJ whole genome shotgun (WGS) entry which is preliminary data.</text>
</comment>
<keyword evidence="2" id="KW-1185">Reference proteome</keyword>
<evidence type="ECO:0000313" key="1">
    <source>
        <dbReference type="EMBL" id="MPD06523.1"/>
    </source>
</evidence>
<accession>A0A5B7KCW9</accession>
<evidence type="ECO:0000313" key="2">
    <source>
        <dbReference type="Proteomes" id="UP000324222"/>
    </source>
</evidence>
<dbReference type="AlphaFoldDB" id="A0A5B7KCW9"/>
<name>A0A5B7KCW9_PORTR</name>
<dbReference type="Proteomes" id="UP000324222">
    <property type="component" value="Unassembled WGS sequence"/>
</dbReference>
<dbReference type="EMBL" id="VSRR010151710">
    <property type="protein sequence ID" value="MPD06523.1"/>
    <property type="molecule type" value="Genomic_DNA"/>
</dbReference>